<organism evidence="2">
    <name type="scientific">Solibacter usitatus (strain Ellin6076)</name>
    <dbReference type="NCBI Taxonomy" id="234267"/>
    <lineage>
        <taxon>Bacteria</taxon>
        <taxon>Pseudomonadati</taxon>
        <taxon>Acidobacteriota</taxon>
        <taxon>Terriglobia</taxon>
        <taxon>Bryobacterales</taxon>
        <taxon>Solibacteraceae</taxon>
        <taxon>Candidatus Solibacter</taxon>
    </lineage>
</organism>
<evidence type="ECO:0000313" key="2">
    <source>
        <dbReference type="EMBL" id="ABJ85158.1"/>
    </source>
</evidence>
<proteinExistence type="predicted"/>
<keyword evidence="1" id="KW-0732">Signal</keyword>
<protein>
    <submittedName>
        <fullName evidence="2">Uncharacterized protein</fullName>
    </submittedName>
</protein>
<dbReference type="InParanoid" id="Q01YV7"/>
<dbReference type="STRING" id="234267.Acid_4194"/>
<gene>
    <name evidence="2" type="ordered locus">Acid_4194</name>
</gene>
<dbReference type="HOGENOM" id="CLU_1748430_0_0_0"/>
<reference evidence="2" key="1">
    <citation type="submission" date="2006-10" db="EMBL/GenBank/DDBJ databases">
        <title>Complete sequence of Solibacter usitatus Ellin6076.</title>
        <authorList>
            <consortium name="US DOE Joint Genome Institute"/>
            <person name="Copeland A."/>
            <person name="Lucas S."/>
            <person name="Lapidus A."/>
            <person name="Barry K."/>
            <person name="Detter J.C."/>
            <person name="Glavina del Rio T."/>
            <person name="Hammon N."/>
            <person name="Israni S."/>
            <person name="Dalin E."/>
            <person name="Tice H."/>
            <person name="Pitluck S."/>
            <person name="Thompson L.S."/>
            <person name="Brettin T."/>
            <person name="Bruce D."/>
            <person name="Han C."/>
            <person name="Tapia R."/>
            <person name="Gilna P."/>
            <person name="Schmutz J."/>
            <person name="Larimer F."/>
            <person name="Land M."/>
            <person name="Hauser L."/>
            <person name="Kyrpides N."/>
            <person name="Mikhailova N."/>
            <person name="Janssen P.H."/>
            <person name="Kuske C.R."/>
            <person name="Richardson P."/>
        </authorList>
    </citation>
    <scope>NUCLEOTIDE SEQUENCE</scope>
    <source>
        <strain evidence="2">Ellin6076</strain>
    </source>
</reference>
<name>Q01YV7_SOLUE</name>
<dbReference type="OrthoDB" id="129543at2"/>
<sequence length="149" mass="16418" precursor="true">MTGSKIILLLAALTLGTGAMLHADLKTALNEHDLGKRSKLALDNAAATIKTAREAYQQGDTARLTAAATEIEESVDLAWESLQSTGKNPRSSPKWFKQAEIATRDLLKKLETLQHDLGFEDRPLLDKAKARTQKVHDDLLLELMEGKKK</sequence>
<feature type="chain" id="PRO_5004162726" evidence="1">
    <location>
        <begin position="24"/>
        <end position="149"/>
    </location>
</feature>
<accession>Q01YV7</accession>
<evidence type="ECO:0000256" key="1">
    <source>
        <dbReference type="SAM" id="SignalP"/>
    </source>
</evidence>
<dbReference type="EMBL" id="CP000473">
    <property type="protein sequence ID" value="ABJ85158.1"/>
    <property type="molecule type" value="Genomic_DNA"/>
</dbReference>
<dbReference type="KEGG" id="sus:Acid_4194"/>
<feature type="signal peptide" evidence="1">
    <location>
        <begin position="1"/>
        <end position="23"/>
    </location>
</feature>
<dbReference type="AlphaFoldDB" id="Q01YV7"/>